<evidence type="ECO:0000313" key="7">
    <source>
        <dbReference type="Proteomes" id="UP000095645"/>
    </source>
</evidence>
<dbReference type="GO" id="GO:0009073">
    <property type="term" value="P:aromatic amino acid family biosynthetic process"/>
    <property type="evidence" value="ECO:0007669"/>
    <property type="project" value="UniProtKB-KW"/>
</dbReference>
<dbReference type="HAMAP" id="MF_00214">
    <property type="entry name" value="AroD"/>
    <property type="match status" value="1"/>
</dbReference>
<feature type="active site" description="Schiff-base intermediate with substrate" evidence="5">
    <location>
        <position position="170"/>
    </location>
</feature>
<dbReference type="PANTHER" id="PTHR43699:SF1">
    <property type="entry name" value="3-DEHYDROQUINATE DEHYDRATASE"/>
    <property type="match status" value="1"/>
</dbReference>
<dbReference type="AlphaFoldDB" id="A0A174B0H8"/>
<comment type="catalytic activity">
    <reaction evidence="1 5">
        <text>3-dehydroquinate = 3-dehydroshikimate + H2O</text>
        <dbReference type="Rhea" id="RHEA:21096"/>
        <dbReference type="ChEBI" id="CHEBI:15377"/>
        <dbReference type="ChEBI" id="CHEBI:16630"/>
        <dbReference type="ChEBI" id="CHEBI:32364"/>
        <dbReference type="EC" id="4.2.1.10"/>
    </reaction>
</comment>
<feature type="binding site" evidence="5">
    <location>
        <position position="236"/>
    </location>
    <ligand>
        <name>3-dehydroquinate</name>
        <dbReference type="ChEBI" id="CHEBI:32364"/>
    </ligand>
</feature>
<accession>A0A174B0H8</accession>
<keyword evidence="2 5" id="KW-0057">Aromatic amino acid biosynthesis</keyword>
<comment type="similarity">
    <text evidence="5">Belongs to the type-I 3-dehydroquinase family.</text>
</comment>
<comment type="function">
    <text evidence="5">Involved in the third step of the chorismate pathway, which leads to the biosynthesis of aromatic amino acids. Catalyzes the cis-dehydration of 3-dehydroquinate (DHQ) and introduces the first double bond of the aromatic ring to yield 3-dehydroshikimate.</text>
</comment>
<dbReference type="NCBIfam" id="TIGR01093">
    <property type="entry name" value="aroD"/>
    <property type="match status" value="1"/>
</dbReference>
<evidence type="ECO:0000313" key="6">
    <source>
        <dbReference type="EMBL" id="CUN93719.1"/>
    </source>
</evidence>
<dbReference type="EC" id="4.2.1.10" evidence="5"/>
<dbReference type="GO" id="GO:0009423">
    <property type="term" value="P:chorismate biosynthetic process"/>
    <property type="evidence" value="ECO:0007669"/>
    <property type="project" value="UniProtKB-UniRule"/>
</dbReference>
<dbReference type="CDD" id="cd00502">
    <property type="entry name" value="DHQase_I"/>
    <property type="match status" value="1"/>
</dbReference>
<keyword evidence="3 5" id="KW-0456">Lyase</keyword>
<feature type="binding site" evidence="5">
    <location>
        <position position="213"/>
    </location>
    <ligand>
        <name>3-dehydroquinate</name>
        <dbReference type="ChEBI" id="CHEBI:32364"/>
    </ligand>
</feature>
<evidence type="ECO:0000256" key="5">
    <source>
        <dbReference type="HAMAP-Rule" id="MF_00214"/>
    </source>
</evidence>
<evidence type="ECO:0000256" key="1">
    <source>
        <dbReference type="ARBA" id="ARBA00001864"/>
    </source>
</evidence>
<dbReference type="InterPro" id="IPR013785">
    <property type="entry name" value="Aldolase_TIM"/>
</dbReference>
<keyword evidence="4 5" id="KW-0704">Schiff base</keyword>
<feature type="binding site" evidence="5">
    <location>
        <position position="232"/>
    </location>
    <ligand>
        <name>3-dehydroquinate</name>
        <dbReference type="ChEBI" id="CHEBI:32364"/>
    </ligand>
</feature>
<evidence type="ECO:0000256" key="3">
    <source>
        <dbReference type="ARBA" id="ARBA00023239"/>
    </source>
</evidence>
<dbReference type="GO" id="GO:0046279">
    <property type="term" value="P:3,4-dihydroxybenzoate biosynthetic process"/>
    <property type="evidence" value="ECO:0007669"/>
    <property type="project" value="UniProtKB-ARBA"/>
</dbReference>
<dbReference type="RefSeq" id="WP_055057869.1">
    <property type="nucleotide sequence ID" value="NZ_CYZP01000010.1"/>
</dbReference>
<dbReference type="Pfam" id="PF01487">
    <property type="entry name" value="DHquinase_I"/>
    <property type="match status" value="1"/>
</dbReference>
<dbReference type="Proteomes" id="UP000095645">
    <property type="component" value="Unassembled WGS sequence"/>
</dbReference>
<name>A0A174B0H8_9FIRM</name>
<gene>
    <name evidence="5 6" type="primary">aroD</name>
    <name evidence="6" type="ORF">ERS852476_01473</name>
</gene>
<comment type="pathway">
    <text evidence="5">Metabolic intermediate biosynthesis; chorismate biosynthesis; chorismate from D-erythrose 4-phosphate and phosphoenolpyruvate: step 3/7.</text>
</comment>
<sequence length="253" mass="27519">MNTVQVKNTVIGEGRPKICVPIVGKTKTDILEEAKKITTLPVDVVEWRVDWFDDVFATEKVLETAKELQEVLKDIPVLLTFRTSKEGGEKEISVNDYAALNIAAAQSGYVDLIDVEAFTGDEVVKTIINAAHEAGVKVIASNHDFFKTPEKEEIIRRLCMMQELGADIPKIAVMPTCKQDVITLLSATLEMSEKYADRPIITMSMAGTGVVSRLTGETFGSALTFGAASKASAPGQVGVHELKQVLDIIHSSL</sequence>
<organism evidence="6 7">
    <name type="scientific">Blautia obeum</name>
    <dbReference type="NCBI Taxonomy" id="40520"/>
    <lineage>
        <taxon>Bacteria</taxon>
        <taxon>Bacillati</taxon>
        <taxon>Bacillota</taxon>
        <taxon>Clostridia</taxon>
        <taxon>Lachnospirales</taxon>
        <taxon>Lachnospiraceae</taxon>
        <taxon>Blautia</taxon>
    </lineage>
</organism>
<keyword evidence="5" id="KW-0028">Amino-acid biosynthesis</keyword>
<dbReference type="SUPFAM" id="SSF51569">
    <property type="entry name" value="Aldolase"/>
    <property type="match status" value="1"/>
</dbReference>
<reference evidence="6 7" key="1">
    <citation type="submission" date="2015-09" db="EMBL/GenBank/DDBJ databases">
        <authorList>
            <consortium name="Pathogen Informatics"/>
        </authorList>
    </citation>
    <scope>NUCLEOTIDE SEQUENCE [LARGE SCALE GENOMIC DNA]</scope>
    <source>
        <strain evidence="6 7">2789STDY5834861</strain>
    </source>
</reference>
<evidence type="ECO:0000256" key="2">
    <source>
        <dbReference type="ARBA" id="ARBA00023141"/>
    </source>
</evidence>
<dbReference type="GO" id="GO:0003855">
    <property type="term" value="F:3-dehydroquinate dehydratase activity"/>
    <property type="evidence" value="ECO:0007669"/>
    <property type="project" value="UniProtKB-UniRule"/>
</dbReference>
<dbReference type="GO" id="GO:0008652">
    <property type="term" value="P:amino acid biosynthetic process"/>
    <property type="evidence" value="ECO:0007669"/>
    <property type="project" value="UniProtKB-KW"/>
</dbReference>
<evidence type="ECO:0000256" key="4">
    <source>
        <dbReference type="ARBA" id="ARBA00023270"/>
    </source>
</evidence>
<dbReference type="InterPro" id="IPR050146">
    <property type="entry name" value="Type-I_3-dehydroquinase"/>
</dbReference>
<dbReference type="UniPathway" id="UPA00053">
    <property type="reaction ID" value="UER00086"/>
</dbReference>
<feature type="binding site" evidence="5">
    <location>
        <begin position="46"/>
        <end position="48"/>
    </location>
    <ligand>
        <name>3-dehydroquinate</name>
        <dbReference type="ChEBI" id="CHEBI:32364"/>
    </ligand>
</feature>
<dbReference type="EMBL" id="CYZP01000010">
    <property type="protein sequence ID" value="CUN93719.1"/>
    <property type="molecule type" value="Genomic_DNA"/>
</dbReference>
<dbReference type="PANTHER" id="PTHR43699">
    <property type="entry name" value="3-DEHYDROQUINATE DEHYDRATASE"/>
    <property type="match status" value="1"/>
</dbReference>
<comment type="subunit">
    <text evidence="5">Homodimer.</text>
</comment>
<dbReference type="Gene3D" id="3.20.20.70">
    <property type="entry name" value="Aldolase class I"/>
    <property type="match status" value="1"/>
</dbReference>
<dbReference type="InterPro" id="IPR001381">
    <property type="entry name" value="DHquinase_I"/>
</dbReference>
<dbReference type="FunFam" id="3.20.20.70:FF:000047">
    <property type="entry name" value="3-dehydroquinate dehydratase"/>
    <property type="match status" value="1"/>
</dbReference>
<protein>
    <recommendedName>
        <fullName evidence="5">3-dehydroquinate dehydratase</fullName>
        <shortName evidence="5">3-dehydroquinase</shortName>
        <ecNumber evidence="5">4.2.1.10</ecNumber>
    </recommendedName>
    <alternativeName>
        <fullName evidence="5">Type I DHQase</fullName>
    </alternativeName>
    <alternativeName>
        <fullName evidence="5">Type I dehydroquinase</fullName>
        <shortName evidence="5">DHQ1</shortName>
    </alternativeName>
</protein>
<feature type="binding site" evidence="5">
    <location>
        <position position="82"/>
    </location>
    <ligand>
        <name>3-dehydroquinate</name>
        <dbReference type="ChEBI" id="CHEBI:32364"/>
    </ligand>
</feature>
<feature type="active site" description="Proton donor/acceptor" evidence="5">
    <location>
        <position position="143"/>
    </location>
</feature>
<comment type="caution">
    <text evidence="5">Lacks conserved residue(s) required for the propagation of feature annotation.</text>
</comment>
<proteinExistence type="inferred from homology"/>